<proteinExistence type="predicted"/>
<evidence type="ECO:0000256" key="1">
    <source>
        <dbReference type="SAM" id="Phobius"/>
    </source>
</evidence>
<dbReference type="Proteomes" id="UP000327493">
    <property type="component" value="Chromosome 13"/>
</dbReference>
<dbReference type="EMBL" id="VOFY01000013">
    <property type="protein sequence ID" value="KAA8586996.1"/>
    <property type="molecule type" value="Genomic_DNA"/>
</dbReference>
<comment type="caution">
    <text evidence="2">The sequence shown here is derived from an EMBL/GenBank/DDBJ whole genome shotgun (WGS) entry which is preliminary data.</text>
</comment>
<keyword evidence="1" id="KW-1133">Transmembrane helix</keyword>
<keyword evidence="3" id="KW-1185">Reference proteome</keyword>
<reference evidence="2 3" key="1">
    <citation type="submission" date="2019-08" db="EMBL/GenBank/DDBJ databases">
        <title>A chromosome-level genome assembly, high-density linkage maps, and genome scans reveal the genomic architecture of hybrid incompatibilities underlying speciation via character displacement in darters (Percidae: Etheostominae).</title>
        <authorList>
            <person name="Moran R.L."/>
            <person name="Catchen J.M."/>
            <person name="Fuller R.C."/>
        </authorList>
    </citation>
    <scope>NUCLEOTIDE SEQUENCE [LARGE SCALE GENOMIC DNA]</scope>
    <source>
        <strain evidence="2">EspeVRDwgs_2016</strain>
        <tissue evidence="2">Muscle</tissue>
    </source>
</reference>
<protein>
    <submittedName>
        <fullName evidence="2">Uncharacterized protein</fullName>
    </submittedName>
</protein>
<dbReference type="AlphaFoldDB" id="A0A5J5D2R8"/>
<evidence type="ECO:0000313" key="2">
    <source>
        <dbReference type="EMBL" id="KAA8586996.1"/>
    </source>
</evidence>
<sequence>MKSTSIYSDGSSCQFLFANFARMKKPGSHLHWLHILLLVALFAGMVCWIRCSETICRAVW</sequence>
<accession>A0A5J5D2R8</accession>
<gene>
    <name evidence="2" type="ORF">FQN60_000832</name>
</gene>
<organism evidence="2 3">
    <name type="scientific">Etheostoma spectabile</name>
    <name type="common">orangethroat darter</name>
    <dbReference type="NCBI Taxonomy" id="54343"/>
    <lineage>
        <taxon>Eukaryota</taxon>
        <taxon>Metazoa</taxon>
        <taxon>Chordata</taxon>
        <taxon>Craniata</taxon>
        <taxon>Vertebrata</taxon>
        <taxon>Euteleostomi</taxon>
        <taxon>Actinopterygii</taxon>
        <taxon>Neopterygii</taxon>
        <taxon>Teleostei</taxon>
        <taxon>Neoteleostei</taxon>
        <taxon>Acanthomorphata</taxon>
        <taxon>Eupercaria</taxon>
        <taxon>Perciformes</taxon>
        <taxon>Percoidei</taxon>
        <taxon>Percidae</taxon>
        <taxon>Etheostomatinae</taxon>
        <taxon>Etheostoma</taxon>
    </lineage>
</organism>
<name>A0A5J5D2R8_9PERO</name>
<evidence type="ECO:0000313" key="3">
    <source>
        <dbReference type="Proteomes" id="UP000327493"/>
    </source>
</evidence>
<keyword evidence="1" id="KW-0812">Transmembrane</keyword>
<feature type="transmembrane region" description="Helical" evidence="1">
    <location>
        <begin position="32"/>
        <end position="51"/>
    </location>
</feature>
<keyword evidence="1" id="KW-0472">Membrane</keyword>